<dbReference type="SMART" id="SM00347">
    <property type="entry name" value="HTH_MARR"/>
    <property type="match status" value="1"/>
</dbReference>
<keyword evidence="3" id="KW-0804">Transcription</keyword>
<evidence type="ECO:0000256" key="3">
    <source>
        <dbReference type="ARBA" id="ARBA00023163"/>
    </source>
</evidence>
<dbReference type="OrthoDB" id="3830756at2"/>
<dbReference type="KEGG" id="sdd:D9753_01835"/>
<dbReference type="PANTHER" id="PTHR42756">
    <property type="entry name" value="TRANSCRIPTIONAL REGULATOR, MARR"/>
    <property type="match status" value="1"/>
</dbReference>
<evidence type="ECO:0000313" key="5">
    <source>
        <dbReference type="EMBL" id="AYN43420.1"/>
    </source>
</evidence>
<keyword evidence="6" id="KW-1185">Reference proteome</keyword>
<reference evidence="5 6" key="1">
    <citation type="submission" date="2018-10" db="EMBL/GenBank/DDBJ databases">
        <title>The genome of Streptomyces dangxiongensis Z022.</title>
        <authorList>
            <person name="Zhang B."/>
        </authorList>
    </citation>
    <scope>NUCLEOTIDE SEQUENCE [LARGE SCALE GENOMIC DNA]</scope>
    <source>
        <strain evidence="5 6">Z022</strain>
    </source>
</reference>
<dbReference type="SUPFAM" id="SSF46785">
    <property type="entry name" value="Winged helix' DNA-binding domain"/>
    <property type="match status" value="1"/>
</dbReference>
<feature type="domain" description="HTH marR-type" evidence="4">
    <location>
        <begin position="23"/>
        <end position="153"/>
    </location>
</feature>
<dbReference type="InterPro" id="IPR036388">
    <property type="entry name" value="WH-like_DNA-bd_sf"/>
</dbReference>
<dbReference type="InterPro" id="IPR036390">
    <property type="entry name" value="WH_DNA-bd_sf"/>
</dbReference>
<evidence type="ECO:0000256" key="2">
    <source>
        <dbReference type="ARBA" id="ARBA00023125"/>
    </source>
</evidence>
<protein>
    <submittedName>
        <fullName evidence="5">MarR family transcriptional regulator</fullName>
    </submittedName>
</protein>
<dbReference type="GO" id="GO:0003677">
    <property type="term" value="F:DNA binding"/>
    <property type="evidence" value="ECO:0007669"/>
    <property type="project" value="UniProtKB-KW"/>
</dbReference>
<dbReference type="InterPro" id="IPR023187">
    <property type="entry name" value="Tscrpt_reg_MarR-type_CS"/>
</dbReference>
<dbReference type="Pfam" id="PF01047">
    <property type="entry name" value="MarR"/>
    <property type="match status" value="1"/>
</dbReference>
<dbReference type="PROSITE" id="PS01117">
    <property type="entry name" value="HTH_MARR_1"/>
    <property type="match status" value="1"/>
</dbReference>
<sequence length="170" mass="18406">MTRLGDAGDGQARAEGDSARVTASQIADAVERLSQLWSDAAQRASLRLSAHQLRGLRILEATPGLNLTGLAERMDIGLPTASRLCDRLEAAGLLERVLHPHSRREVQLNLTGHGRRLLTEVAAERARALATTLDAMRTAERAALVQGMRAFLRAQRHGPTRGDDPGTHEP</sequence>
<dbReference type="EMBL" id="CP033073">
    <property type="protein sequence ID" value="AYN43420.1"/>
    <property type="molecule type" value="Genomic_DNA"/>
</dbReference>
<evidence type="ECO:0000259" key="4">
    <source>
        <dbReference type="PROSITE" id="PS50995"/>
    </source>
</evidence>
<dbReference type="AlphaFoldDB" id="A0A3G2JLV4"/>
<dbReference type="RefSeq" id="WP_121790836.1">
    <property type="nucleotide sequence ID" value="NZ_CP033073.1"/>
</dbReference>
<dbReference type="GO" id="GO:0003700">
    <property type="term" value="F:DNA-binding transcription factor activity"/>
    <property type="evidence" value="ECO:0007669"/>
    <property type="project" value="InterPro"/>
</dbReference>
<organism evidence="5 6">
    <name type="scientific">Streptomyces dangxiongensis</name>
    <dbReference type="NCBI Taxonomy" id="1442032"/>
    <lineage>
        <taxon>Bacteria</taxon>
        <taxon>Bacillati</taxon>
        <taxon>Actinomycetota</taxon>
        <taxon>Actinomycetes</taxon>
        <taxon>Kitasatosporales</taxon>
        <taxon>Streptomycetaceae</taxon>
        <taxon>Streptomyces</taxon>
    </lineage>
</organism>
<dbReference type="PROSITE" id="PS50995">
    <property type="entry name" value="HTH_MARR_2"/>
    <property type="match status" value="1"/>
</dbReference>
<dbReference type="Gene3D" id="1.10.10.10">
    <property type="entry name" value="Winged helix-like DNA-binding domain superfamily/Winged helix DNA-binding domain"/>
    <property type="match status" value="1"/>
</dbReference>
<evidence type="ECO:0000256" key="1">
    <source>
        <dbReference type="ARBA" id="ARBA00023015"/>
    </source>
</evidence>
<name>A0A3G2JLV4_9ACTN</name>
<proteinExistence type="predicted"/>
<dbReference type="PANTHER" id="PTHR42756:SF1">
    <property type="entry name" value="TRANSCRIPTIONAL REPRESSOR OF EMRAB OPERON"/>
    <property type="match status" value="1"/>
</dbReference>
<keyword evidence="2" id="KW-0238">DNA-binding</keyword>
<dbReference type="Proteomes" id="UP000268329">
    <property type="component" value="Chromosome"/>
</dbReference>
<gene>
    <name evidence="5" type="ORF">D9753_01835</name>
</gene>
<keyword evidence="1" id="KW-0805">Transcription regulation</keyword>
<dbReference type="InterPro" id="IPR000835">
    <property type="entry name" value="HTH_MarR-typ"/>
</dbReference>
<accession>A0A3G2JLV4</accession>
<evidence type="ECO:0000313" key="6">
    <source>
        <dbReference type="Proteomes" id="UP000268329"/>
    </source>
</evidence>